<dbReference type="SUPFAM" id="SSF141523">
    <property type="entry name" value="L,D-transpeptidase catalytic domain-like"/>
    <property type="match status" value="1"/>
</dbReference>
<dbReference type="GO" id="GO:0004180">
    <property type="term" value="F:carboxypeptidase activity"/>
    <property type="evidence" value="ECO:0007669"/>
    <property type="project" value="UniProtKB-ARBA"/>
</dbReference>
<proteinExistence type="inferred from homology"/>
<dbReference type="CDD" id="cd16913">
    <property type="entry name" value="YkuD_like"/>
    <property type="match status" value="1"/>
</dbReference>
<dbReference type="STRING" id="1434232.MAIT1_02488"/>
<evidence type="ECO:0000256" key="3">
    <source>
        <dbReference type="ARBA" id="ARBA00022679"/>
    </source>
</evidence>
<comment type="similarity">
    <text evidence="2">Belongs to the YkuD family.</text>
</comment>
<dbReference type="AlphaFoldDB" id="A0A1Y2K5T1"/>
<dbReference type="GO" id="GO:0009252">
    <property type="term" value="P:peptidoglycan biosynthetic process"/>
    <property type="evidence" value="ECO:0007669"/>
    <property type="project" value="UniProtKB-UniPathway"/>
</dbReference>
<dbReference type="InterPro" id="IPR038063">
    <property type="entry name" value="Transpep_catalytic_dom"/>
</dbReference>
<dbReference type="PANTHER" id="PTHR36699">
    <property type="entry name" value="LD-TRANSPEPTIDASE"/>
    <property type="match status" value="1"/>
</dbReference>
<dbReference type="UniPathway" id="UPA00219"/>
<dbReference type="GO" id="GO:0008360">
    <property type="term" value="P:regulation of cell shape"/>
    <property type="evidence" value="ECO:0007669"/>
    <property type="project" value="UniProtKB-UniRule"/>
</dbReference>
<keyword evidence="4 7" id="KW-0133">Cell shape</keyword>
<keyword evidence="3" id="KW-0808">Transferase</keyword>
<feature type="active site" description="Proton donor/acceptor" evidence="7">
    <location>
        <position position="224"/>
    </location>
</feature>
<evidence type="ECO:0000256" key="6">
    <source>
        <dbReference type="ARBA" id="ARBA00023316"/>
    </source>
</evidence>
<protein>
    <submittedName>
        <fullName evidence="9">Putative ErfK/YbiS/YcfS/YnhG protein</fullName>
    </submittedName>
</protein>
<reference evidence="9 10" key="1">
    <citation type="journal article" date="2016" name="BMC Genomics">
        <title>Combined genomic and structural analyses of a cultured magnetotactic bacterium reveals its niche adaptation to a dynamic environment.</title>
        <authorList>
            <person name="Araujo A.C."/>
            <person name="Morillo V."/>
            <person name="Cypriano J."/>
            <person name="Teixeira L.C."/>
            <person name="Leao P."/>
            <person name="Lyra S."/>
            <person name="Almeida L.G."/>
            <person name="Bazylinski D.A."/>
            <person name="Vasconcellos A.T."/>
            <person name="Abreu F."/>
            <person name="Lins U."/>
        </authorList>
    </citation>
    <scope>NUCLEOTIDE SEQUENCE [LARGE SCALE GENOMIC DNA]</scope>
    <source>
        <strain evidence="9 10">IT-1</strain>
    </source>
</reference>
<organism evidence="9 10">
    <name type="scientific">Magnetofaba australis IT-1</name>
    <dbReference type="NCBI Taxonomy" id="1434232"/>
    <lineage>
        <taxon>Bacteria</taxon>
        <taxon>Pseudomonadati</taxon>
        <taxon>Pseudomonadota</taxon>
        <taxon>Magnetococcia</taxon>
        <taxon>Magnetococcales</taxon>
        <taxon>Magnetococcaceae</taxon>
        <taxon>Magnetofaba</taxon>
    </lineage>
</organism>
<comment type="caution">
    <text evidence="9">The sequence shown here is derived from an EMBL/GenBank/DDBJ whole genome shotgun (WGS) entry which is preliminary data.</text>
</comment>
<keyword evidence="5 7" id="KW-0573">Peptidoglycan synthesis</keyword>
<dbReference type="InterPro" id="IPR005490">
    <property type="entry name" value="LD_TPept_cat_dom"/>
</dbReference>
<dbReference type="EMBL" id="LVJN01000020">
    <property type="protein sequence ID" value="OSM02355.1"/>
    <property type="molecule type" value="Genomic_DNA"/>
</dbReference>
<dbReference type="GO" id="GO:0071555">
    <property type="term" value="P:cell wall organization"/>
    <property type="evidence" value="ECO:0007669"/>
    <property type="project" value="UniProtKB-UniRule"/>
</dbReference>
<dbReference type="SUPFAM" id="SSF54427">
    <property type="entry name" value="NTF2-like"/>
    <property type="match status" value="1"/>
</dbReference>
<feature type="active site" description="Nucleophile" evidence="7">
    <location>
        <position position="241"/>
    </location>
</feature>
<feature type="domain" description="L,D-TPase catalytic" evidence="8">
    <location>
        <begin position="131"/>
        <end position="265"/>
    </location>
</feature>
<dbReference type="PROSITE" id="PS52029">
    <property type="entry name" value="LD_TPASE"/>
    <property type="match status" value="1"/>
</dbReference>
<evidence type="ECO:0000313" key="10">
    <source>
        <dbReference type="Proteomes" id="UP000194003"/>
    </source>
</evidence>
<evidence type="ECO:0000256" key="4">
    <source>
        <dbReference type="ARBA" id="ARBA00022960"/>
    </source>
</evidence>
<gene>
    <name evidence="9" type="ORF">MAIT1_02488</name>
</gene>
<keyword evidence="6 7" id="KW-0961">Cell wall biogenesis/degradation</keyword>
<dbReference type="Gene3D" id="2.40.440.10">
    <property type="entry name" value="L,D-transpeptidase catalytic domain-like"/>
    <property type="match status" value="1"/>
</dbReference>
<evidence type="ECO:0000256" key="7">
    <source>
        <dbReference type="PROSITE-ProRule" id="PRU01373"/>
    </source>
</evidence>
<accession>A0A1Y2K5T1</accession>
<dbReference type="PANTHER" id="PTHR36699:SF1">
    <property type="entry name" value="L,D-TRANSPEPTIDASE YAFK-RELATED"/>
    <property type="match status" value="1"/>
</dbReference>
<dbReference type="Proteomes" id="UP000194003">
    <property type="component" value="Unassembled WGS sequence"/>
</dbReference>
<evidence type="ECO:0000259" key="8">
    <source>
        <dbReference type="PROSITE" id="PS52029"/>
    </source>
</evidence>
<dbReference type="Pfam" id="PF03734">
    <property type="entry name" value="YkuD"/>
    <property type="match status" value="1"/>
</dbReference>
<dbReference type="GO" id="GO:0016740">
    <property type="term" value="F:transferase activity"/>
    <property type="evidence" value="ECO:0007669"/>
    <property type="project" value="UniProtKB-KW"/>
</dbReference>
<dbReference type="Pfam" id="PF24125">
    <property type="entry name" value="Cds6_C"/>
    <property type="match status" value="1"/>
</dbReference>
<name>A0A1Y2K5T1_9PROT</name>
<evidence type="ECO:0000256" key="5">
    <source>
        <dbReference type="ARBA" id="ARBA00022984"/>
    </source>
</evidence>
<evidence type="ECO:0000256" key="2">
    <source>
        <dbReference type="ARBA" id="ARBA00005992"/>
    </source>
</evidence>
<evidence type="ECO:0000256" key="1">
    <source>
        <dbReference type="ARBA" id="ARBA00004752"/>
    </source>
</evidence>
<comment type="pathway">
    <text evidence="1 7">Cell wall biogenesis; peptidoglycan biosynthesis.</text>
</comment>
<keyword evidence="10" id="KW-1185">Reference proteome</keyword>
<sequence>MLFCLTPPAQAASSAQAAIRPHKERISEFDALFQQGMAAIANSDFTRALATFEVLTRKKPDFRVAQLIYGDLLTAQAQMLKGFGNIPASGRDPDIADLQAEALARLRHLQHQPPAGSMPAELLMLSTRSAHAIAVDLTQARLYLFRNHDGAPELIASYYSSSGKNGADKRRRGDKKTPVGLYYITDYLTGDSLPDLYGAGALPLNYPNEWDRLNKRTGYGIWLHGTPSDTYSRPPRASDGCVALTNLDFQDLERLAGIGTPVVLSPRLNWVSKQEWLARRQSIQTQVEQWRRDLSSGDIQRLLTHYSRKFNNQSNDFKSWSNVLRGDIKQWSRKAFTLSDPSILHYPGKDPMVVVTFTESTARGGGQNWRLRRQYWRQEGGKGPWRIVYENIG</sequence>
<dbReference type="InterPro" id="IPR056203">
    <property type="entry name" value="Cds6_C"/>
</dbReference>
<dbReference type="InterPro" id="IPR032710">
    <property type="entry name" value="NTF2-like_dom_sf"/>
</dbReference>
<evidence type="ECO:0000313" key="9">
    <source>
        <dbReference type="EMBL" id="OSM02355.1"/>
    </source>
</evidence>